<gene>
    <name evidence="1" type="ORF">LEP1GSC161_2090</name>
</gene>
<organism evidence="1 2">
    <name type="scientific">Leptospira santarosai str. CBC1416</name>
    <dbReference type="NCBI Taxonomy" id="1193059"/>
    <lineage>
        <taxon>Bacteria</taxon>
        <taxon>Pseudomonadati</taxon>
        <taxon>Spirochaetota</taxon>
        <taxon>Spirochaetia</taxon>
        <taxon>Leptospirales</taxon>
        <taxon>Leptospiraceae</taxon>
        <taxon>Leptospira</taxon>
    </lineage>
</organism>
<reference evidence="1 2" key="1">
    <citation type="submission" date="2013-01" db="EMBL/GenBank/DDBJ databases">
        <authorList>
            <person name="Harkins D.M."/>
            <person name="Durkin A.S."/>
            <person name="Brinkac L.M."/>
            <person name="Haft D.H."/>
            <person name="Selengut J.D."/>
            <person name="Sanka R."/>
            <person name="DePew J."/>
            <person name="Purushe J."/>
            <person name="Matthias M.A."/>
            <person name="Vinetz J.M."/>
            <person name="Sutton G.G."/>
            <person name="Nierman W.C."/>
            <person name="Fouts D.E."/>
        </authorList>
    </citation>
    <scope>NUCLEOTIDE SEQUENCE [LARGE SCALE GENOMIC DNA]</scope>
    <source>
        <strain evidence="1 2">CBC1416</strain>
    </source>
</reference>
<dbReference type="Proteomes" id="UP000012149">
    <property type="component" value="Unassembled WGS sequence"/>
</dbReference>
<accession>M6VF84</accession>
<sequence length="127" mass="14979">MKLRTVRIFLETTLKTSFFLSRFRDIYRVIIKKNSPKEIPIQLKERNIARYFIGLCAIYRNSNFKTNVSKVTIQKAFKTRNNVKIVEVLGRTLSSMTPIRKAGSFKLLNFLTFKKQTKIKIFLIRSL</sequence>
<evidence type="ECO:0000313" key="1">
    <source>
        <dbReference type="EMBL" id="EMO56142.1"/>
    </source>
</evidence>
<name>M6VF84_9LEPT</name>
<dbReference type="AlphaFoldDB" id="M6VF84"/>
<comment type="caution">
    <text evidence="1">The sequence shown here is derived from an EMBL/GenBank/DDBJ whole genome shotgun (WGS) entry which is preliminary data.</text>
</comment>
<proteinExistence type="predicted"/>
<evidence type="ECO:0000313" key="2">
    <source>
        <dbReference type="Proteomes" id="UP000012149"/>
    </source>
</evidence>
<dbReference type="EMBL" id="AKWE02000184">
    <property type="protein sequence ID" value="EMO56142.1"/>
    <property type="molecule type" value="Genomic_DNA"/>
</dbReference>
<protein>
    <submittedName>
        <fullName evidence="1">Uncharacterized protein</fullName>
    </submittedName>
</protein>